<sequence>MKWAVLTLALMGVAWAELAPPERSYKILMLLPVSSKSHRNVFLPVAEGLADRGHKIVILANHPPALNHPNVEEIDHDLPDFKTEAMDLFATRADPAGVFRMFQNVLPIIARKLYKVPKVKELYDRRKEFDIVVIDHMFNEVVYPFAYEMPFMTIATPGMDARQSAVFGNVLNPAYAPSLMKTFPLPMSMMQRFLNTIEHIKSAVNWRYLDVLPSVQKEISSQFPDLPPLLDIERNQSLTLLNSHFTVTGVLPLLPSQVEVGAMHCRPGKPLPEDLESWISGAGSEGVVYFSLGSVAQGQSMPTKYRDMFVEAFKQLKQRVIWKYEVALEGVSDNVLMRKWLPQQDILAHPNVRVFITHGGLLSTQESFYHSTPVLAVPIFGDQPKNGINIQASGLGLMLVWEELTVELIVNSLQELLNNPKYRTTAEEVRSALRDQPESPKDRAVFWTEYVIRHKGAPRLRSPAATLSRLLAGPRVPERRQEEEGVSFLG</sequence>
<keyword evidence="3 4" id="KW-0808">Transferase</keyword>
<feature type="signal peptide" evidence="5">
    <location>
        <begin position="1"/>
        <end position="16"/>
    </location>
</feature>
<keyword evidence="2 4" id="KW-0328">Glycosyltransferase</keyword>
<dbReference type="GO" id="GO:0015020">
    <property type="term" value="F:glucuronosyltransferase activity"/>
    <property type="evidence" value="ECO:0007669"/>
    <property type="project" value="UniProtKB-EC"/>
</dbReference>
<comment type="catalytic activity">
    <reaction evidence="5">
        <text>glucuronate acceptor + UDP-alpha-D-glucuronate = acceptor beta-D-glucuronoside + UDP + H(+)</text>
        <dbReference type="Rhea" id="RHEA:21032"/>
        <dbReference type="ChEBI" id="CHEBI:15378"/>
        <dbReference type="ChEBI" id="CHEBI:58052"/>
        <dbReference type="ChEBI" id="CHEBI:58223"/>
        <dbReference type="ChEBI" id="CHEBI:132367"/>
        <dbReference type="ChEBI" id="CHEBI:132368"/>
        <dbReference type="EC" id="2.4.1.17"/>
    </reaction>
</comment>
<gene>
    <name evidence="6" type="ORF">C7M84_001312</name>
</gene>
<evidence type="ECO:0000256" key="2">
    <source>
        <dbReference type="ARBA" id="ARBA00022676"/>
    </source>
</evidence>
<dbReference type="GO" id="GO:0016020">
    <property type="term" value="C:membrane"/>
    <property type="evidence" value="ECO:0007669"/>
    <property type="project" value="UniProtKB-SubCell"/>
</dbReference>
<dbReference type="PROSITE" id="PS00375">
    <property type="entry name" value="UDPGT"/>
    <property type="match status" value="1"/>
</dbReference>
<evidence type="ECO:0000256" key="1">
    <source>
        <dbReference type="ARBA" id="ARBA00009995"/>
    </source>
</evidence>
<dbReference type="EMBL" id="QCYY01001169">
    <property type="protein sequence ID" value="ROT79973.1"/>
    <property type="molecule type" value="Genomic_DNA"/>
</dbReference>
<dbReference type="Proteomes" id="UP000283509">
    <property type="component" value="Unassembled WGS sequence"/>
</dbReference>
<dbReference type="AlphaFoldDB" id="A0A423TU37"/>
<evidence type="ECO:0000313" key="7">
    <source>
        <dbReference type="Proteomes" id="UP000283509"/>
    </source>
</evidence>
<organism evidence="6 7">
    <name type="scientific">Penaeus vannamei</name>
    <name type="common">Whiteleg shrimp</name>
    <name type="synonym">Litopenaeus vannamei</name>
    <dbReference type="NCBI Taxonomy" id="6689"/>
    <lineage>
        <taxon>Eukaryota</taxon>
        <taxon>Metazoa</taxon>
        <taxon>Ecdysozoa</taxon>
        <taxon>Arthropoda</taxon>
        <taxon>Crustacea</taxon>
        <taxon>Multicrustacea</taxon>
        <taxon>Malacostraca</taxon>
        <taxon>Eumalacostraca</taxon>
        <taxon>Eucarida</taxon>
        <taxon>Decapoda</taxon>
        <taxon>Dendrobranchiata</taxon>
        <taxon>Penaeoidea</taxon>
        <taxon>Penaeidae</taxon>
        <taxon>Penaeus</taxon>
    </lineage>
</organism>
<dbReference type="CDD" id="cd03784">
    <property type="entry name" value="GT1_Gtf-like"/>
    <property type="match status" value="1"/>
</dbReference>
<evidence type="ECO:0000256" key="3">
    <source>
        <dbReference type="ARBA" id="ARBA00022679"/>
    </source>
</evidence>
<comment type="caution">
    <text evidence="6">The sequence shown here is derived from an EMBL/GenBank/DDBJ whole genome shotgun (WGS) entry which is preliminary data.</text>
</comment>
<dbReference type="InterPro" id="IPR050271">
    <property type="entry name" value="UDP-glycosyltransferase"/>
</dbReference>
<comment type="subcellular location">
    <subcellularLocation>
        <location evidence="5">Membrane</location>
        <topology evidence="5">Single-pass membrane protein</topology>
    </subcellularLocation>
</comment>
<proteinExistence type="inferred from homology"/>
<evidence type="ECO:0000313" key="6">
    <source>
        <dbReference type="EMBL" id="ROT79973.1"/>
    </source>
</evidence>
<dbReference type="OrthoDB" id="5835829at2759"/>
<accession>A0A423TU37</accession>
<feature type="chain" id="PRO_5018814685" description="UDP-glucuronosyltransferase" evidence="5">
    <location>
        <begin position="17"/>
        <end position="490"/>
    </location>
</feature>
<keyword evidence="7" id="KW-1185">Reference proteome</keyword>
<dbReference type="PANTHER" id="PTHR48043">
    <property type="entry name" value="EG:EG0003.4 PROTEIN-RELATED"/>
    <property type="match status" value="1"/>
</dbReference>
<evidence type="ECO:0000256" key="5">
    <source>
        <dbReference type="RuleBase" id="RU362059"/>
    </source>
</evidence>
<protein>
    <recommendedName>
        <fullName evidence="5">UDP-glucuronosyltransferase</fullName>
        <ecNumber evidence="5">2.4.1.17</ecNumber>
    </recommendedName>
</protein>
<dbReference type="Pfam" id="PF00201">
    <property type="entry name" value="UDPGT"/>
    <property type="match status" value="1"/>
</dbReference>
<dbReference type="InterPro" id="IPR002213">
    <property type="entry name" value="UDP_glucos_trans"/>
</dbReference>
<dbReference type="EC" id="2.4.1.17" evidence="5"/>
<dbReference type="PANTHER" id="PTHR48043:SF27">
    <property type="entry name" value="UDP-GLUCURONOSYLTRANSFERASE"/>
    <property type="match status" value="1"/>
</dbReference>
<name>A0A423TU37_PENVA</name>
<dbReference type="SUPFAM" id="SSF53756">
    <property type="entry name" value="UDP-Glycosyltransferase/glycogen phosphorylase"/>
    <property type="match status" value="1"/>
</dbReference>
<reference evidence="6 7" key="2">
    <citation type="submission" date="2019-01" db="EMBL/GenBank/DDBJ databases">
        <title>The decoding of complex shrimp genome reveals the adaptation for benthos swimmer, frequently molting mechanism and breeding impact on genome.</title>
        <authorList>
            <person name="Sun Y."/>
            <person name="Gao Y."/>
            <person name="Yu Y."/>
        </authorList>
    </citation>
    <scope>NUCLEOTIDE SEQUENCE [LARGE SCALE GENOMIC DNA]</scope>
    <source>
        <tissue evidence="6">Muscle</tissue>
    </source>
</reference>
<dbReference type="InterPro" id="IPR035595">
    <property type="entry name" value="UDP_glycos_trans_CS"/>
</dbReference>
<comment type="similarity">
    <text evidence="1 4">Belongs to the UDP-glycosyltransferase family.</text>
</comment>
<dbReference type="Gene3D" id="3.40.50.2000">
    <property type="entry name" value="Glycogen Phosphorylase B"/>
    <property type="match status" value="2"/>
</dbReference>
<dbReference type="FunFam" id="3.40.50.2000:FF:000050">
    <property type="entry name" value="UDP-glucuronosyltransferase"/>
    <property type="match status" value="1"/>
</dbReference>
<evidence type="ECO:0000256" key="4">
    <source>
        <dbReference type="RuleBase" id="RU003718"/>
    </source>
</evidence>
<keyword evidence="5" id="KW-0732">Signal</keyword>
<reference evidence="6 7" key="1">
    <citation type="submission" date="2018-04" db="EMBL/GenBank/DDBJ databases">
        <authorList>
            <person name="Zhang X."/>
            <person name="Yuan J."/>
            <person name="Li F."/>
            <person name="Xiang J."/>
        </authorList>
    </citation>
    <scope>NUCLEOTIDE SEQUENCE [LARGE SCALE GENOMIC DNA]</scope>
    <source>
        <tissue evidence="6">Muscle</tissue>
    </source>
</reference>